<dbReference type="InterPro" id="IPR027524">
    <property type="entry name" value="eIF3h"/>
</dbReference>
<dbReference type="InterPro" id="IPR037518">
    <property type="entry name" value="MPN"/>
</dbReference>
<keyword evidence="3 4" id="KW-0648">Protein biosynthesis</keyword>
<evidence type="ECO:0000313" key="8">
    <source>
        <dbReference type="EMBL" id="KAK3389480.1"/>
    </source>
</evidence>
<evidence type="ECO:0000256" key="5">
    <source>
        <dbReference type="SAM" id="MobiDB-lite"/>
    </source>
</evidence>
<keyword evidence="1 4" id="KW-0963">Cytoplasm</keyword>
<accession>A0AAE0NXK1</accession>
<dbReference type="CDD" id="cd08065">
    <property type="entry name" value="MPN_eIF3h"/>
    <property type="match status" value="1"/>
</dbReference>
<evidence type="ECO:0000256" key="1">
    <source>
        <dbReference type="ARBA" id="ARBA00022490"/>
    </source>
</evidence>
<dbReference type="Gene3D" id="3.40.140.10">
    <property type="entry name" value="Cytidine Deaminase, domain 2"/>
    <property type="match status" value="1"/>
</dbReference>
<gene>
    <name evidence="8" type="ORF">B0H63DRAFT_463742</name>
    <name evidence="7" type="ORF">B0H63DRAFT_490880</name>
</gene>
<dbReference type="GO" id="GO:0005852">
    <property type="term" value="C:eukaryotic translation initiation factor 3 complex"/>
    <property type="evidence" value="ECO:0007669"/>
    <property type="project" value="UniProtKB-UniRule"/>
</dbReference>
<name>A0AAE0NXK1_9PEZI</name>
<proteinExistence type="inferred from homology"/>
<dbReference type="Pfam" id="PF19445">
    <property type="entry name" value="eIF3h_C"/>
    <property type="match status" value="2"/>
</dbReference>
<comment type="function">
    <text evidence="4">Component of the eukaryotic translation initiation factor 3 (eIF-3) complex, which is involved in protein synthesis of a specialized repertoire of mRNAs and, together with other initiation factors, stimulates binding of mRNA and methionyl-tRNAi to the 40S ribosome. The eIF-3 complex specifically targets and initiates translation of a subset of mRNAs involved in cell proliferation.</text>
</comment>
<organism evidence="8 9">
    <name type="scientific">Podospora didyma</name>
    <dbReference type="NCBI Taxonomy" id="330526"/>
    <lineage>
        <taxon>Eukaryota</taxon>
        <taxon>Fungi</taxon>
        <taxon>Dikarya</taxon>
        <taxon>Ascomycota</taxon>
        <taxon>Pezizomycotina</taxon>
        <taxon>Sordariomycetes</taxon>
        <taxon>Sordariomycetidae</taxon>
        <taxon>Sordariales</taxon>
        <taxon>Podosporaceae</taxon>
        <taxon>Podospora</taxon>
    </lineage>
</organism>
<evidence type="ECO:0000313" key="7">
    <source>
        <dbReference type="EMBL" id="KAK3365432.1"/>
    </source>
</evidence>
<dbReference type="GO" id="GO:0008237">
    <property type="term" value="F:metallopeptidase activity"/>
    <property type="evidence" value="ECO:0007669"/>
    <property type="project" value="InterPro"/>
</dbReference>
<dbReference type="AlphaFoldDB" id="A0AAE0NXK1"/>
<dbReference type="FunFam" id="3.40.140.10:FF:000052">
    <property type="entry name" value="Eukaryotic translation initiation factor 3 subunit H"/>
    <property type="match status" value="1"/>
</dbReference>
<reference evidence="8" key="1">
    <citation type="journal article" date="2023" name="Mol. Phylogenet. Evol.">
        <title>Genome-scale phylogeny and comparative genomics of the fungal order Sordariales.</title>
        <authorList>
            <person name="Hensen N."/>
            <person name="Bonometti L."/>
            <person name="Westerberg I."/>
            <person name="Brannstrom I.O."/>
            <person name="Guillou S."/>
            <person name="Cros-Aarteil S."/>
            <person name="Calhoun S."/>
            <person name="Haridas S."/>
            <person name="Kuo A."/>
            <person name="Mondo S."/>
            <person name="Pangilinan J."/>
            <person name="Riley R."/>
            <person name="LaButti K."/>
            <person name="Andreopoulos B."/>
            <person name="Lipzen A."/>
            <person name="Chen C."/>
            <person name="Yan M."/>
            <person name="Daum C."/>
            <person name="Ng V."/>
            <person name="Clum A."/>
            <person name="Steindorff A."/>
            <person name="Ohm R.A."/>
            <person name="Martin F."/>
            <person name="Silar P."/>
            <person name="Natvig D.O."/>
            <person name="Lalanne C."/>
            <person name="Gautier V."/>
            <person name="Ament-Velasquez S.L."/>
            <person name="Kruys A."/>
            <person name="Hutchinson M.I."/>
            <person name="Powell A.J."/>
            <person name="Barry K."/>
            <person name="Miller A.N."/>
            <person name="Grigoriev I.V."/>
            <person name="Debuchy R."/>
            <person name="Gladieux P."/>
            <person name="Hiltunen Thoren M."/>
            <person name="Johannesson H."/>
        </authorList>
    </citation>
    <scope>NUCLEOTIDE SEQUENCE</scope>
    <source>
        <strain evidence="8">CBS 232.78</strain>
    </source>
</reference>
<evidence type="ECO:0000259" key="6">
    <source>
        <dbReference type="PROSITE" id="PS50249"/>
    </source>
</evidence>
<dbReference type="PROSITE" id="PS50249">
    <property type="entry name" value="MPN"/>
    <property type="match status" value="1"/>
</dbReference>
<dbReference type="HAMAP" id="MF_03007">
    <property type="entry name" value="eIF3h"/>
    <property type="match status" value="1"/>
</dbReference>
<dbReference type="InterPro" id="IPR045810">
    <property type="entry name" value="eIF3h_C"/>
</dbReference>
<feature type="domain" description="MPN" evidence="6">
    <location>
        <begin position="13"/>
        <end position="167"/>
    </location>
</feature>
<protein>
    <recommendedName>
        <fullName evidence="4">Eukaryotic translation initiation factor 3 subunit H</fullName>
        <shortName evidence="4">eIF3h</shortName>
    </recommendedName>
</protein>
<comment type="caution">
    <text evidence="8">The sequence shown here is derived from an EMBL/GenBank/DDBJ whole genome shotgun (WGS) entry which is preliminary data.</text>
</comment>
<keyword evidence="9" id="KW-1185">Reference proteome</keyword>
<reference evidence="8" key="2">
    <citation type="submission" date="2023-06" db="EMBL/GenBank/DDBJ databases">
        <authorList>
            <consortium name="Lawrence Berkeley National Laboratory"/>
            <person name="Haridas S."/>
            <person name="Hensen N."/>
            <person name="Bonometti L."/>
            <person name="Westerberg I."/>
            <person name="Brannstrom I.O."/>
            <person name="Guillou S."/>
            <person name="Cros-Aarteil S."/>
            <person name="Calhoun S."/>
            <person name="Kuo A."/>
            <person name="Mondo S."/>
            <person name="Pangilinan J."/>
            <person name="Riley R."/>
            <person name="LaButti K."/>
            <person name="Andreopoulos B."/>
            <person name="Lipzen A."/>
            <person name="Chen C."/>
            <person name="Yanf M."/>
            <person name="Daum C."/>
            <person name="Ng V."/>
            <person name="Clum A."/>
            <person name="Steindorff A."/>
            <person name="Ohm R."/>
            <person name="Martin F."/>
            <person name="Silar P."/>
            <person name="Natvig D."/>
            <person name="Lalanne C."/>
            <person name="Gautier V."/>
            <person name="Ament-velasquez S.L."/>
            <person name="Kruys A."/>
            <person name="Hutchinson M.I."/>
            <person name="Powell A.J."/>
            <person name="Barry K."/>
            <person name="Miller A.N."/>
            <person name="Grigoriev I.V."/>
            <person name="Debuchy R."/>
            <person name="Gladieux P."/>
            <person name="Thoren M.H."/>
            <person name="Johannesson H."/>
        </authorList>
    </citation>
    <scope>NUCLEOTIDE SEQUENCE</scope>
    <source>
        <strain evidence="8">CBS 232.78</strain>
    </source>
</reference>
<dbReference type="GO" id="GO:0033290">
    <property type="term" value="C:eukaryotic 48S preinitiation complex"/>
    <property type="evidence" value="ECO:0007669"/>
    <property type="project" value="UniProtKB-UniRule"/>
</dbReference>
<evidence type="ECO:0000256" key="2">
    <source>
        <dbReference type="ARBA" id="ARBA00022540"/>
    </source>
</evidence>
<sequence length="366" mass="41064">MVDAQRDVPVKSALVEALVVMKIVKHCSASFPTTATGSIVGMDNNGVLEVTNSFPFPTVEVANTDSHSHSNNQQNDASSLAAAAPRSKANITYQNEMIKHLKEVNVDANNVGWYTSATMGNFINLSFIENQYHYQKDNDKTVALVHDVSRSSQGALSLRAFKLSNDFMAAYKEGKFTTEILQKSKLTFRDIVVEVPLVVHNSHLLTSFLHQIPAPPDNAEIPLPASLDDIRRDPAKIPAHPSFDALDLSIDPFLEKTCDLLLESIESHYTDLNNHQYYQRQLTREQFKITQWQTKRKAENAARVAAKQTPLPEDEWQRLFKLPQEPSRLEGMLNARQVEQYSKQVDGFTANITAKMFAVRGNLLPE</sequence>
<dbReference type="InterPro" id="IPR000555">
    <property type="entry name" value="JAMM/MPN+_dom"/>
</dbReference>
<feature type="compositionally biased region" description="Polar residues" evidence="5">
    <location>
        <begin position="59"/>
        <end position="78"/>
    </location>
</feature>
<dbReference type="EMBL" id="JAULSW010000002">
    <property type="protein sequence ID" value="KAK3389480.1"/>
    <property type="molecule type" value="Genomic_DNA"/>
</dbReference>
<comment type="subcellular location">
    <subcellularLocation>
        <location evidence="4">Cytoplasm</location>
    </subcellularLocation>
</comment>
<dbReference type="PANTHER" id="PTHR10410">
    <property type="entry name" value="EUKARYOTIC TRANSLATION INITIATION FACTOR 3 -RELATED"/>
    <property type="match status" value="1"/>
</dbReference>
<dbReference type="InterPro" id="IPR050242">
    <property type="entry name" value="JAMM_MPN+_peptidase_M67A"/>
</dbReference>
<keyword evidence="2 4" id="KW-0396">Initiation factor</keyword>
<evidence type="ECO:0000313" key="9">
    <source>
        <dbReference type="Proteomes" id="UP001285441"/>
    </source>
</evidence>
<feature type="region of interest" description="Disordered" evidence="5">
    <location>
        <begin position="59"/>
        <end position="81"/>
    </location>
</feature>
<evidence type="ECO:0000256" key="3">
    <source>
        <dbReference type="ARBA" id="ARBA00022917"/>
    </source>
</evidence>
<dbReference type="EMBL" id="JAULSW010000021">
    <property type="protein sequence ID" value="KAK3365432.1"/>
    <property type="molecule type" value="Genomic_DNA"/>
</dbReference>
<evidence type="ECO:0000256" key="4">
    <source>
        <dbReference type="HAMAP-Rule" id="MF_03007"/>
    </source>
</evidence>
<dbReference type="Proteomes" id="UP001285441">
    <property type="component" value="Unassembled WGS sequence"/>
</dbReference>
<dbReference type="Pfam" id="PF01398">
    <property type="entry name" value="JAB"/>
    <property type="match status" value="1"/>
</dbReference>
<comment type="subunit">
    <text evidence="4">Component of the eukaryotic translation initiation factor 3 (eIF-3) complex.</text>
</comment>
<dbReference type="GO" id="GO:0016282">
    <property type="term" value="C:eukaryotic 43S preinitiation complex"/>
    <property type="evidence" value="ECO:0007669"/>
    <property type="project" value="UniProtKB-UniRule"/>
</dbReference>
<dbReference type="GO" id="GO:0003743">
    <property type="term" value="F:translation initiation factor activity"/>
    <property type="evidence" value="ECO:0007669"/>
    <property type="project" value="UniProtKB-UniRule"/>
</dbReference>
<dbReference type="SMART" id="SM00232">
    <property type="entry name" value="JAB_MPN"/>
    <property type="match status" value="1"/>
</dbReference>
<dbReference type="GO" id="GO:0001732">
    <property type="term" value="P:formation of cytoplasmic translation initiation complex"/>
    <property type="evidence" value="ECO:0007669"/>
    <property type="project" value="UniProtKB-UniRule"/>
</dbReference>
<comment type="similarity">
    <text evidence="4">Belongs to the eIF-3 subunit H family.</text>
</comment>